<dbReference type="InterPro" id="IPR008334">
    <property type="entry name" value="5'-Nucleotdase_C"/>
</dbReference>
<dbReference type="Gene3D" id="3.60.21.10">
    <property type="match status" value="1"/>
</dbReference>
<dbReference type="InterPro" id="IPR036907">
    <property type="entry name" value="5'-Nucleotdase_C_sf"/>
</dbReference>
<keyword evidence="1 2" id="KW-0732">Signal</keyword>
<keyword evidence="6" id="KW-1185">Reference proteome</keyword>
<feature type="chain" id="PRO_5016191663" evidence="2">
    <location>
        <begin position="26"/>
        <end position="641"/>
    </location>
</feature>
<feature type="domain" description="Calcineurin-like phosphoesterase" evidence="3">
    <location>
        <begin position="175"/>
        <end position="377"/>
    </location>
</feature>
<evidence type="ECO:0000256" key="2">
    <source>
        <dbReference type="RuleBase" id="RU362119"/>
    </source>
</evidence>
<dbReference type="EMBL" id="PDOD01000003">
    <property type="protein sequence ID" value="PYZ92725.1"/>
    <property type="molecule type" value="Genomic_DNA"/>
</dbReference>
<dbReference type="Pfam" id="PF00149">
    <property type="entry name" value="Metallophos"/>
    <property type="match status" value="1"/>
</dbReference>
<keyword evidence="2" id="KW-0547">Nucleotide-binding</keyword>
<dbReference type="Gene3D" id="3.90.780.10">
    <property type="entry name" value="5'-Nucleotidase, C-terminal domain"/>
    <property type="match status" value="1"/>
</dbReference>
<accession>A0A323TTF2</accession>
<feature type="domain" description="5'-Nucleotidase C-terminal" evidence="4">
    <location>
        <begin position="451"/>
        <end position="604"/>
    </location>
</feature>
<dbReference type="InterPro" id="IPR004843">
    <property type="entry name" value="Calcineurin-like_PHP"/>
</dbReference>
<evidence type="ECO:0000259" key="4">
    <source>
        <dbReference type="Pfam" id="PF02872"/>
    </source>
</evidence>
<reference evidence="5 6" key="1">
    <citation type="submission" date="2017-10" db="EMBL/GenBank/DDBJ databases">
        <title>Bacillus sp. nov., a halophilic bacterium isolated from a Keqin Lake.</title>
        <authorList>
            <person name="Wang H."/>
        </authorList>
    </citation>
    <scope>NUCLEOTIDE SEQUENCE [LARGE SCALE GENOMIC DNA]</scope>
    <source>
        <strain evidence="5 6">KQ-12</strain>
    </source>
</reference>
<dbReference type="GO" id="GO:0016787">
    <property type="term" value="F:hydrolase activity"/>
    <property type="evidence" value="ECO:0007669"/>
    <property type="project" value="UniProtKB-KW"/>
</dbReference>
<dbReference type="SUPFAM" id="SSF55816">
    <property type="entry name" value="5'-nucleotidase (syn. UDP-sugar hydrolase), C-terminal domain"/>
    <property type="match status" value="1"/>
</dbReference>
<name>A0A323TTF2_9BACI</name>
<protein>
    <submittedName>
        <fullName evidence="5">UDP-sugar hydrolase</fullName>
    </submittedName>
</protein>
<keyword evidence="2 5" id="KW-0378">Hydrolase</keyword>
<dbReference type="PANTHER" id="PTHR11575">
    <property type="entry name" value="5'-NUCLEOTIDASE-RELATED"/>
    <property type="match status" value="1"/>
</dbReference>
<proteinExistence type="inferred from homology"/>
<evidence type="ECO:0000313" key="5">
    <source>
        <dbReference type="EMBL" id="PYZ92725.1"/>
    </source>
</evidence>
<dbReference type="InterPro" id="IPR029052">
    <property type="entry name" value="Metallo-depent_PP-like"/>
</dbReference>
<evidence type="ECO:0000313" key="6">
    <source>
        <dbReference type="Proteomes" id="UP000248214"/>
    </source>
</evidence>
<gene>
    <name evidence="5" type="ORF">CR194_13805</name>
</gene>
<dbReference type="Proteomes" id="UP000248214">
    <property type="component" value="Unassembled WGS sequence"/>
</dbReference>
<dbReference type="GO" id="GO:0000166">
    <property type="term" value="F:nucleotide binding"/>
    <property type="evidence" value="ECO:0007669"/>
    <property type="project" value="UniProtKB-KW"/>
</dbReference>
<comment type="similarity">
    <text evidence="2">Belongs to the 5'-nucleotidase family.</text>
</comment>
<feature type="signal peptide" evidence="2">
    <location>
        <begin position="1"/>
        <end position="25"/>
    </location>
</feature>
<dbReference type="GO" id="GO:0009166">
    <property type="term" value="P:nucleotide catabolic process"/>
    <property type="evidence" value="ECO:0007669"/>
    <property type="project" value="InterPro"/>
</dbReference>
<dbReference type="RefSeq" id="WP_110610273.1">
    <property type="nucleotide sequence ID" value="NZ_PDOD01000003.1"/>
</dbReference>
<dbReference type="PRINTS" id="PR01607">
    <property type="entry name" value="APYRASEFAMLY"/>
</dbReference>
<dbReference type="InterPro" id="IPR006179">
    <property type="entry name" value="5_nucleotidase/apyrase"/>
</dbReference>
<evidence type="ECO:0000259" key="3">
    <source>
        <dbReference type="Pfam" id="PF00149"/>
    </source>
</evidence>
<dbReference type="Pfam" id="PF02872">
    <property type="entry name" value="5_nucleotid_C"/>
    <property type="match status" value="1"/>
</dbReference>
<comment type="caution">
    <text evidence="5">The sequence shown here is derived from an EMBL/GenBank/DDBJ whole genome shotgun (WGS) entry which is preliminary data.</text>
</comment>
<dbReference type="PANTHER" id="PTHR11575:SF24">
    <property type="entry name" value="5'-NUCLEOTIDASE"/>
    <property type="match status" value="1"/>
</dbReference>
<dbReference type="SUPFAM" id="SSF56300">
    <property type="entry name" value="Metallo-dependent phosphatases"/>
    <property type="match status" value="1"/>
</dbReference>
<organism evidence="5 6">
    <name type="scientific">Salipaludibacillus keqinensis</name>
    <dbReference type="NCBI Taxonomy" id="2045207"/>
    <lineage>
        <taxon>Bacteria</taxon>
        <taxon>Bacillati</taxon>
        <taxon>Bacillota</taxon>
        <taxon>Bacilli</taxon>
        <taxon>Bacillales</taxon>
        <taxon>Bacillaceae</taxon>
    </lineage>
</organism>
<evidence type="ECO:0000256" key="1">
    <source>
        <dbReference type="ARBA" id="ARBA00022729"/>
    </source>
</evidence>
<dbReference type="AlphaFoldDB" id="A0A323TTF2"/>
<dbReference type="CDD" id="cd00845">
    <property type="entry name" value="MPP_UshA_N_like"/>
    <property type="match status" value="1"/>
</dbReference>
<sequence>MKKGLLSVMSTVLFASLVMVQPVDAGNSKHVTKGDFLKELLDNMNVDVAPYEGTDEVLGVSEDLAPYIEAGVRLDLVDAQEENSDSFNKNIKREEAYAMLAQSLNLLDDYDEEGLHQFRDYRAVSDEFVDELSAAAALDLVEGFGQTLRPKAPLTADYLEGMFERYDNNIDRISVTAANDFHGRILHNADNGELGMAKVATIANQLREENEYSFLFDIGDTFHGTNYVNFSEGEAAVDLMNEMEFDAMVLGNHDFNFGQERLHELMDMADFPVMSGNVRYEDTDELLTEDGYQIVEAMGKEIALLSITAYDTYEKTAPANLEGLYIEREVEALQGLVDEVKDDVDHIFVLSHSGYNIEVEMAEQVDGVDFIMGGHSHDTLEYPEIHNNTYITQAWEFGKALSVNNVLFHDGEFIGINGHLARDHDGLEPEPNVQAMLDDIEAEVGETLNEVIATIDVDLDGARANVRTKETNLGNLITDAMRDLTGSDIAFTNGGGIRESISAGDVTKGDVITAFPFLNFVIEIEVTGEDLLRSAEHGVRLAPEENGGFFHVSGMSYTYDPSQSAGERIVDMYVGGEEVDPEATYTVATNDFMAGGGDGYTWLGDAEMITDTGELLNEVLIDYLQAGKEIPQVEGRIQRVD</sequence>